<gene>
    <name evidence="3" type="ORF">JCM21738_759</name>
</gene>
<dbReference type="Pfam" id="PF08486">
    <property type="entry name" value="SpoIID"/>
    <property type="match status" value="1"/>
</dbReference>
<dbReference type="Proteomes" id="UP000018949">
    <property type="component" value="Unassembled WGS sequence"/>
</dbReference>
<feature type="chain" id="PRO_5004847827" evidence="1">
    <location>
        <begin position="24"/>
        <end position="508"/>
    </location>
</feature>
<dbReference type="EMBL" id="BAUW01000005">
    <property type="protein sequence ID" value="GAE44080.1"/>
    <property type="molecule type" value="Genomic_DNA"/>
</dbReference>
<dbReference type="eggNOG" id="COG2385">
    <property type="taxonomic scope" value="Bacteria"/>
</dbReference>
<dbReference type="InterPro" id="IPR013486">
    <property type="entry name" value="SpoIID/LytB"/>
</dbReference>
<dbReference type="Gene3D" id="2.30.30.40">
    <property type="entry name" value="SH3 Domains"/>
    <property type="match status" value="1"/>
</dbReference>
<comment type="caution">
    <text evidence="3">The sequence shown here is derived from an EMBL/GenBank/DDBJ whole genome shotgun (WGS) entry which is preliminary data.</text>
</comment>
<feature type="signal peptide" evidence="1">
    <location>
        <begin position="1"/>
        <end position="23"/>
    </location>
</feature>
<dbReference type="SMART" id="SM00287">
    <property type="entry name" value="SH3b"/>
    <property type="match status" value="1"/>
</dbReference>
<keyword evidence="1" id="KW-0732">Signal</keyword>
<sequence>MKKIAGFLAFFMLFSLAPRMIEAAEPVQYPNEVQVSVLLSSNFPMLLDGTYELHNIDNNSKTVIPQNTNLSVKSDSTGITVSYPGFSKKAKNGFNLRELKGSKKLAIFNSTTEMRRGASTSYEVVKTFKSGESADYNFSFTNGSGELWYNVTSGSSTGWILSKTATLSEVPSLAIAKVNNNLSYRGSFYLDPNGSQVQLINKLDMEDYLKGVVPSEMPASWNMEALKAQAIAARSYAANMMMLTSTAASQVYRGYTAETTRTNTAIKETTGLMVKYNGKPIQAFFHSTSGGKTANVGDVWNSDQSYFPYLVSVPDPYEKAPLSNWSETFAASTIVQKFGFSSNAQLLNITLDKKGVNGEVRGVTVQTSEGTKTITGNENVIRKLFPLNNSSVYNMLYSNWFDIADLSKSGGSVSVQTSSGSMTLDDLKGQTVQTSSGRITLSDSKVSIQTSNGIITNEGSGISSITLEGKGWGHRIGMSQYGAKGFAENGYTATQIITHYFKGTTVSK</sequence>
<feature type="domain" description="SH3b" evidence="2">
    <location>
        <begin position="102"/>
        <end position="168"/>
    </location>
</feature>
<dbReference type="PANTHER" id="PTHR30032:SF4">
    <property type="entry name" value="AMIDASE ENHANCER"/>
    <property type="match status" value="1"/>
</dbReference>
<keyword evidence="4" id="KW-1185">Reference proteome</keyword>
<organism evidence="3 4">
    <name type="scientific">Mesobacillus boroniphilus JCM 21738</name>
    <dbReference type="NCBI Taxonomy" id="1294265"/>
    <lineage>
        <taxon>Bacteria</taxon>
        <taxon>Bacillati</taxon>
        <taxon>Bacillota</taxon>
        <taxon>Bacilli</taxon>
        <taxon>Bacillales</taxon>
        <taxon>Bacillaceae</taxon>
        <taxon>Mesobacillus</taxon>
    </lineage>
</organism>
<reference evidence="3 4" key="1">
    <citation type="submission" date="2013-12" db="EMBL/GenBank/DDBJ databases">
        <title>NBRP : Genome information of microbial organism related human and environment.</title>
        <authorList>
            <person name="Hattori M."/>
            <person name="Oshima K."/>
            <person name="Inaba H."/>
            <person name="Suda W."/>
            <person name="Sakamoto M."/>
            <person name="Iino T."/>
            <person name="Kitahara M."/>
            <person name="Oshida Y."/>
            <person name="Iida T."/>
            <person name="Kudo T."/>
            <person name="Itoh T."/>
            <person name="Ahmed I."/>
            <person name="Ohkuma M."/>
        </authorList>
    </citation>
    <scope>NUCLEOTIDE SEQUENCE [LARGE SCALE GENOMIC DNA]</scope>
    <source>
        <strain evidence="3 4">JCM 21738</strain>
    </source>
</reference>
<accession>W4RI10</accession>
<evidence type="ECO:0000256" key="1">
    <source>
        <dbReference type="SAM" id="SignalP"/>
    </source>
</evidence>
<dbReference type="GO" id="GO:0030288">
    <property type="term" value="C:outer membrane-bounded periplasmic space"/>
    <property type="evidence" value="ECO:0007669"/>
    <property type="project" value="TreeGrafter"/>
</dbReference>
<evidence type="ECO:0000313" key="4">
    <source>
        <dbReference type="Proteomes" id="UP000018949"/>
    </source>
</evidence>
<dbReference type="GO" id="GO:0030435">
    <property type="term" value="P:sporulation resulting in formation of a cellular spore"/>
    <property type="evidence" value="ECO:0007669"/>
    <property type="project" value="InterPro"/>
</dbReference>
<dbReference type="InterPro" id="IPR003646">
    <property type="entry name" value="SH3-like_bac-type"/>
</dbReference>
<dbReference type="NCBIfam" id="TIGR02669">
    <property type="entry name" value="SpoIID_LytB"/>
    <property type="match status" value="1"/>
</dbReference>
<dbReference type="PANTHER" id="PTHR30032">
    <property type="entry name" value="N-ACETYLMURAMOYL-L-ALANINE AMIDASE-RELATED"/>
    <property type="match status" value="1"/>
</dbReference>
<dbReference type="AlphaFoldDB" id="W4RI10"/>
<name>W4RI10_9BACI</name>
<dbReference type="InterPro" id="IPR051922">
    <property type="entry name" value="Bact_Sporulation_Assoc"/>
</dbReference>
<dbReference type="InterPro" id="IPR013693">
    <property type="entry name" value="SpoIID/LytB_N"/>
</dbReference>
<evidence type="ECO:0000313" key="3">
    <source>
        <dbReference type="EMBL" id="GAE44080.1"/>
    </source>
</evidence>
<proteinExistence type="predicted"/>
<protein>
    <submittedName>
        <fullName evidence="3">Possible sporulation protein SpoIID</fullName>
    </submittedName>
</protein>
<evidence type="ECO:0000259" key="2">
    <source>
        <dbReference type="SMART" id="SM00287"/>
    </source>
</evidence>